<dbReference type="GO" id="GO:0070224">
    <property type="term" value="F:sulfide:quinone oxidoreductase activity"/>
    <property type="evidence" value="ECO:0007669"/>
    <property type="project" value="TreeGrafter"/>
</dbReference>
<evidence type="ECO:0000256" key="2">
    <source>
        <dbReference type="ARBA" id="ARBA00022630"/>
    </source>
</evidence>
<keyword evidence="5" id="KW-0809">Transit peptide</keyword>
<reference evidence="8" key="1">
    <citation type="submission" date="2015-05" db="EMBL/GenBank/DDBJ databases">
        <title>Permanent draft genome of Rhodopirellula islandicus K833.</title>
        <authorList>
            <person name="Kizina J."/>
            <person name="Richter M."/>
            <person name="Glockner F.O."/>
            <person name="Harder J."/>
        </authorList>
    </citation>
    <scope>NUCLEOTIDE SEQUENCE [LARGE SCALE GENOMIC DNA]</scope>
    <source>
        <strain evidence="8">K833</strain>
    </source>
</reference>
<dbReference type="Proteomes" id="UP000036367">
    <property type="component" value="Unassembled WGS sequence"/>
</dbReference>
<evidence type="ECO:0000256" key="5">
    <source>
        <dbReference type="ARBA" id="ARBA00022946"/>
    </source>
</evidence>
<evidence type="ECO:0000259" key="7">
    <source>
        <dbReference type="Pfam" id="PF07992"/>
    </source>
</evidence>
<dbReference type="InterPro" id="IPR015904">
    <property type="entry name" value="Sulphide_quinone_reductase"/>
</dbReference>
<comment type="caution">
    <text evidence="8">The sequence shown here is derived from an EMBL/GenBank/DDBJ whole genome shotgun (WGS) entry which is preliminary data.</text>
</comment>
<evidence type="ECO:0000313" key="8">
    <source>
        <dbReference type="EMBL" id="KLU07530.1"/>
    </source>
</evidence>
<dbReference type="FunFam" id="3.50.50.60:FF:000034">
    <property type="entry name" value="sulfide:quinone oxidoreductase, mitochondrial"/>
    <property type="match status" value="1"/>
</dbReference>
<dbReference type="RefSeq" id="WP_047812639.1">
    <property type="nucleotide sequence ID" value="NZ_LECT01000006.1"/>
</dbReference>
<organism evidence="8 9">
    <name type="scientific">Rhodopirellula islandica</name>
    <dbReference type="NCBI Taxonomy" id="595434"/>
    <lineage>
        <taxon>Bacteria</taxon>
        <taxon>Pseudomonadati</taxon>
        <taxon>Planctomycetota</taxon>
        <taxon>Planctomycetia</taxon>
        <taxon>Pirellulales</taxon>
        <taxon>Pirellulaceae</taxon>
        <taxon>Rhodopirellula</taxon>
    </lineage>
</organism>
<dbReference type="InterPro" id="IPR023753">
    <property type="entry name" value="FAD/NAD-binding_dom"/>
</dbReference>
<feature type="domain" description="FAD/NAD(P)-binding" evidence="7">
    <location>
        <begin position="5"/>
        <end position="299"/>
    </location>
</feature>
<dbReference type="InterPro" id="IPR036188">
    <property type="entry name" value="FAD/NAD-bd_sf"/>
</dbReference>
<dbReference type="PATRIC" id="fig|595434.4.peg.588"/>
<evidence type="ECO:0000256" key="1">
    <source>
        <dbReference type="ARBA" id="ARBA00001974"/>
    </source>
</evidence>
<dbReference type="PANTHER" id="PTHR10632">
    <property type="entry name" value="SULFIDE:QUINONE OXIDOREDUCTASE"/>
    <property type="match status" value="1"/>
</dbReference>
<dbReference type="EMBL" id="LECT01000006">
    <property type="protein sequence ID" value="KLU07530.1"/>
    <property type="molecule type" value="Genomic_DNA"/>
</dbReference>
<dbReference type="GO" id="GO:0048038">
    <property type="term" value="F:quinone binding"/>
    <property type="evidence" value="ECO:0007669"/>
    <property type="project" value="UniProtKB-KW"/>
</dbReference>
<gene>
    <name evidence="8" type="ORF">RISK_000608</name>
</gene>
<keyword evidence="6" id="KW-0560">Oxidoreductase</keyword>
<comment type="cofactor">
    <cofactor evidence="1">
        <name>FAD</name>
        <dbReference type="ChEBI" id="CHEBI:57692"/>
    </cofactor>
</comment>
<dbReference type="SUPFAM" id="SSF51905">
    <property type="entry name" value="FAD/NAD(P)-binding domain"/>
    <property type="match status" value="2"/>
</dbReference>
<keyword evidence="4" id="KW-0274">FAD</keyword>
<accession>A0A0J1BM17</accession>
<dbReference type="GO" id="GO:0071949">
    <property type="term" value="F:FAD binding"/>
    <property type="evidence" value="ECO:0007669"/>
    <property type="project" value="TreeGrafter"/>
</dbReference>
<dbReference type="AlphaFoldDB" id="A0A0J1BM17"/>
<dbReference type="Pfam" id="PF07992">
    <property type="entry name" value="Pyr_redox_2"/>
    <property type="match status" value="1"/>
</dbReference>
<dbReference type="PANTHER" id="PTHR10632:SF2">
    <property type="entry name" value="SULFIDE:QUINONE OXIDOREDUCTASE, MITOCHONDRIAL"/>
    <property type="match status" value="1"/>
</dbReference>
<dbReference type="STRING" id="595434.RISK_000608"/>
<name>A0A0J1BM17_RHOIS</name>
<dbReference type="GO" id="GO:0070221">
    <property type="term" value="P:sulfide oxidation, using sulfide:quinone oxidoreductase"/>
    <property type="evidence" value="ECO:0007669"/>
    <property type="project" value="TreeGrafter"/>
</dbReference>
<protein>
    <submittedName>
        <fullName evidence="8">FAD-dependent pyridine nucleotide-disulfide oxidoreductase</fullName>
    </submittedName>
</protein>
<evidence type="ECO:0000256" key="6">
    <source>
        <dbReference type="ARBA" id="ARBA00023002"/>
    </source>
</evidence>
<dbReference type="Gene3D" id="3.50.50.60">
    <property type="entry name" value="FAD/NAD(P)-binding domain"/>
    <property type="match status" value="2"/>
</dbReference>
<evidence type="ECO:0000313" key="9">
    <source>
        <dbReference type="Proteomes" id="UP000036367"/>
    </source>
</evidence>
<keyword evidence="9" id="KW-1185">Reference proteome</keyword>
<evidence type="ECO:0000256" key="4">
    <source>
        <dbReference type="ARBA" id="ARBA00022827"/>
    </source>
</evidence>
<keyword evidence="2" id="KW-0285">Flavoprotein</keyword>
<dbReference type="OrthoDB" id="9805710at2"/>
<proteinExistence type="predicted"/>
<sequence length="394" mass="43593">MAHHQVLIVGGGTAGITVAARLRNADSSLDIAIIEPSDKHYYQPLWTLVGGGVFEPEESGREEADLIPYGVQWIKDRVDSFDPNTNSLTTRESGTITYDYLIVAPGIQINWDQVKGLKESVGKDGVCSNYSIDTVASTWKFVRELKQGVALFTQPAGAVKCGGAPQKICYLAEDHFRRSGVRDQIEVIFTLAGPRLFAVDRYREVLEKVAQRKGVEPRFRHNLVEIRSASKEAIYRHMDTDEEIVIKYDMIHVTPPMSAPDFVSSSELAGEGGWVDVDKHTLQHTRFANVYALGDASSLPTSKTGAAIRKQAPVLVANLLAAMKHQPAPASYDGYTSCPVVTGYDSLVLAEFDYSGQPAETFPFDQAKERFSMFMLKKFGLPALYWHGMLRGRV</sequence>
<evidence type="ECO:0000256" key="3">
    <source>
        <dbReference type="ARBA" id="ARBA00022719"/>
    </source>
</evidence>
<keyword evidence="3" id="KW-0874">Quinone</keyword>